<reference evidence="6" key="2">
    <citation type="submission" date="2020-11" db="EMBL/GenBank/DDBJ databases">
        <authorList>
            <person name="McCartney M.A."/>
            <person name="Auch B."/>
            <person name="Kono T."/>
            <person name="Mallez S."/>
            <person name="Becker A."/>
            <person name="Gohl D.M."/>
            <person name="Silverstein K.A.T."/>
            <person name="Koren S."/>
            <person name="Bechman K.B."/>
            <person name="Herman A."/>
            <person name="Abrahante J.E."/>
            <person name="Garbe J."/>
        </authorList>
    </citation>
    <scope>NUCLEOTIDE SEQUENCE</scope>
    <source>
        <strain evidence="6">Duluth1</strain>
        <tissue evidence="6">Whole animal</tissue>
    </source>
</reference>
<dbReference type="Proteomes" id="UP000828390">
    <property type="component" value="Unassembled WGS sequence"/>
</dbReference>
<dbReference type="GO" id="GO:0043138">
    <property type="term" value="F:3'-5' DNA helicase activity"/>
    <property type="evidence" value="ECO:0007669"/>
    <property type="project" value="TreeGrafter"/>
</dbReference>
<dbReference type="PANTHER" id="PTHR13710">
    <property type="entry name" value="DNA HELICASE RECQ FAMILY MEMBER"/>
    <property type="match status" value="1"/>
</dbReference>
<evidence type="ECO:0000313" key="7">
    <source>
        <dbReference type="Proteomes" id="UP000828390"/>
    </source>
</evidence>
<evidence type="ECO:0000256" key="4">
    <source>
        <dbReference type="ARBA" id="ARBA00023242"/>
    </source>
</evidence>
<protein>
    <recommendedName>
        <fullName evidence="5">ATP-dependent DNA helicase RecQ zinc-binding domain-containing protein</fullName>
    </recommendedName>
</protein>
<reference evidence="6" key="1">
    <citation type="journal article" date="2019" name="bioRxiv">
        <title>The Genome of the Zebra Mussel, Dreissena polymorpha: A Resource for Invasive Species Research.</title>
        <authorList>
            <person name="McCartney M.A."/>
            <person name="Auch B."/>
            <person name="Kono T."/>
            <person name="Mallez S."/>
            <person name="Zhang Y."/>
            <person name="Obille A."/>
            <person name="Becker A."/>
            <person name="Abrahante J.E."/>
            <person name="Garbe J."/>
            <person name="Badalamenti J.P."/>
            <person name="Herman A."/>
            <person name="Mangelson H."/>
            <person name="Liachko I."/>
            <person name="Sullivan S."/>
            <person name="Sone E.D."/>
            <person name="Koren S."/>
            <person name="Silverstein K.A.T."/>
            <person name="Beckman K.B."/>
            <person name="Gohl D.M."/>
        </authorList>
    </citation>
    <scope>NUCLEOTIDE SEQUENCE</scope>
    <source>
        <strain evidence="6">Duluth1</strain>
        <tissue evidence="6">Whole animal</tissue>
    </source>
</reference>
<dbReference type="Pfam" id="PF16124">
    <property type="entry name" value="RecQ_Zn_bind"/>
    <property type="match status" value="1"/>
</dbReference>
<comment type="caution">
    <text evidence="6">The sequence shown here is derived from an EMBL/GenBank/DDBJ whole genome shotgun (WGS) entry which is preliminary data.</text>
</comment>
<evidence type="ECO:0000256" key="1">
    <source>
        <dbReference type="ARBA" id="ARBA00005446"/>
    </source>
</evidence>
<proteinExistence type="inferred from homology"/>
<organism evidence="6 7">
    <name type="scientific">Dreissena polymorpha</name>
    <name type="common">Zebra mussel</name>
    <name type="synonym">Mytilus polymorpha</name>
    <dbReference type="NCBI Taxonomy" id="45954"/>
    <lineage>
        <taxon>Eukaryota</taxon>
        <taxon>Metazoa</taxon>
        <taxon>Spiralia</taxon>
        <taxon>Lophotrochozoa</taxon>
        <taxon>Mollusca</taxon>
        <taxon>Bivalvia</taxon>
        <taxon>Autobranchia</taxon>
        <taxon>Heteroconchia</taxon>
        <taxon>Euheterodonta</taxon>
        <taxon>Imparidentia</taxon>
        <taxon>Neoheterodontei</taxon>
        <taxon>Myida</taxon>
        <taxon>Dreissenoidea</taxon>
        <taxon>Dreissenidae</taxon>
        <taxon>Dreissena</taxon>
    </lineage>
</organism>
<dbReference type="PANTHER" id="PTHR13710:SF153">
    <property type="entry name" value="RECQ-LIKE DNA HELICASE BLM"/>
    <property type="match status" value="1"/>
</dbReference>
<dbReference type="InterPro" id="IPR032284">
    <property type="entry name" value="RecQ_Zn-bd"/>
</dbReference>
<evidence type="ECO:0000259" key="5">
    <source>
        <dbReference type="Pfam" id="PF16124"/>
    </source>
</evidence>
<dbReference type="InterPro" id="IPR027417">
    <property type="entry name" value="P-loop_NTPase"/>
</dbReference>
<dbReference type="GO" id="GO:0005737">
    <property type="term" value="C:cytoplasm"/>
    <property type="evidence" value="ECO:0007669"/>
    <property type="project" value="TreeGrafter"/>
</dbReference>
<keyword evidence="4" id="KW-0539">Nucleus</keyword>
<gene>
    <name evidence="6" type="ORF">DPMN_175595</name>
</gene>
<dbReference type="GO" id="GO:0000724">
    <property type="term" value="P:double-strand break repair via homologous recombination"/>
    <property type="evidence" value="ECO:0007669"/>
    <property type="project" value="TreeGrafter"/>
</dbReference>
<dbReference type="GO" id="GO:0003677">
    <property type="term" value="F:DNA binding"/>
    <property type="evidence" value="ECO:0007669"/>
    <property type="project" value="UniProtKB-KW"/>
</dbReference>
<keyword evidence="7" id="KW-1185">Reference proteome</keyword>
<dbReference type="SUPFAM" id="SSF52540">
    <property type="entry name" value="P-loop containing nucleoside triphosphate hydrolases"/>
    <property type="match status" value="1"/>
</dbReference>
<evidence type="ECO:0000256" key="3">
    <source>
        <dbReference type="ARBA" id="ARBA00023235"/>
    </source>
</evidence>
<name>A0A9D4E868_DREPO</name>
<accession>A0A9D4E868</accession>
<feature type="domain" description="ATP-dependent DNA helicase RecQ zinc-binding" evidence="5">
    <location>
        <begin position="57"/>
        <end position="96"/>
    </location>
</feature>
<evidence type="ECO:0000256" key="2">
    <source>
        <dbReference type="ARBA" id="ARBA00023125"/>
    </source>
</evidence>
<keyword evidence="3" id="KW-0413">Isomerase</keyword>
<sequence>MGFDPKIVTHIIHACPPRNITQYFQEIGRAGRRDQPATATLNYSSRNIAKKLPGINDNIISYCKNDASCLKSQLLSVFGFQKDTRIEDCKCCSFCRENCT</sequence>
<dbReference type="EMBL" id="JAIWYP010000009">
    <property type="protein sequence ID" value="KAH3774220.1"/>
    <property type="molecule type" value="Genomic_DNA"/>
</dbReference>
<dbReference type="Gene3D" id="3.40.50.300">
    <property type="entry name" value="P-loop containing nucleotide triphosphate hydrolases"/>
    <property type="match status" value="1"/>
</dbReference>
<comment type="similarity">
    <text evidence="1">Belongs to the helicase family. RecQ subfamily.</text>
</comment>
<dbReference type="AlphaFoldDB" id="A0A9D4E868"/>
<dbReference type="GO" id="GO:0009378">
    <property type="term" value="F:four-way junction helicase activity"/>
    <property type="evidence" value="ECO:0007669"/>
    <property type="project" value="TreeGrafter"/>
</dbReference>
<keyword evidence="2" id="KW-0238">DNA-binding</keyword>
<dbReference type="GO" id="GO:0005694">
    <property type="term" value="C:chromosome"/>
    <property type="evidence" value="ECO:0007669"/>
    <property type="project" value="TreeGrafter"/>
</dbReference>
<dbReference type="GO" id="GO:0005634">
    <property type="term" value="C:nucleus"/>
    <property type="evidence" value="ECO:0007669"/>
    <property type="project" value="TreeGrafter"/>
</dbReference>
<evidence type="ECO:0000313" key="6">
    <source>
        <dbReference type="EMBL" id="KAH3774220.1"/>
    </source>
</evidence>